<evidence type="ECO:0000313" key="2">
    <source>
        <dbReference type="EMBL" id="SEJ73804.1"/>
    </source>
</evidence>
<feature type="compositionally biased region" description="Pro residues" evidence="1">
    <location>
        <begin position="1"/>
        <end position="11"/>
    </location>
</feature>
<dbReference type="STRING" id="1144548.SAMN05443287_10780"/>
<dbReference type="Proteomes" id="UP000198707">
    <property type="component" value="Unassembled WGS sequence"/>
</dbReference>
<keyword evidence="3" id="KW-1185">Reference proteome</keyword>
<sequence>MSATPTPPPAGGLPGPNSPSADPGLVAVACPGDPSAQRIISLVRGRGGLLSQNAKVSARSGPLCAAGWQFTILDVTGYEPLQVVTRKQSGTLRLVTAGTDVCTAEVRVAGPAGIQTLACGSDGALPVPSSPTLPTPFATTPSPTPSGSSPTSNA</sequence>
<accession>A0A1H7BA87</accession>
<feature type="region of interest" description="Disordered" evidence="1">
    <location>
        <begin position="125"/>
        <end position="154"/>
    </location>
</feature>
<proteinExistence type="predicted"/>
<protein>
    <submittedName>
        <fullName evidence="2">Uncharacterized protein</fullName>
    </submittedName>
</protein>
<organism evidence="2 3">
    <name type="scientific">Micromonospora phaseoli</name>
    <dbReference type="NCBI Taxonomy" id="1144548"/>
    <lineage>
        <taxon>Bacteria</taxon>
        <taxon>Bacillati</taxon>
        <taxon>Actinomycetota</taxon>
        <taxon>Actinomycetes</taxon>
        <taxon>Micromonosporales</taxon>
        <taxon>Micromonosporaceae</taxon>
        <taxon>Micromonospora</taxon>
    </lineage>
</organism>
<evidence type="ECO:0000313" key="3">
    <source>
        <dbReference type="Proteomes" id="UP000198707"/>
    </source>
</evidence>
<gene>
    <name evidence="2" type="ORF">SAMN05443287_10780</name>
</gene>
<reference evidence="3" key="1">
    <citation type="submission" date="2016-10" db="EMBL/GenBank/DDBJ databases">
        <authorList>
            <person name="Varghese N."/>
            <person name="Submissions S."/>
        </authorList>
    </citation>
    <scope>NUCLEOTIDE SEQUENCE [LARGE SCALE GENOMIC DNA]</scope>
    <source>
        <strain evidence="3">CGMCC 4.7038</strain>
    </source>
</reference>
<dbReference type="AlphaFoldDB" id="A0A1H7BA87"/>
<feature type="compositionally biased region" description="Low complexity" evidence="1">
    <location>
        <begin position="135"/>
        <end position="154"/>
    </location>
</feature>
<name>A0A1H7BA87_9ACTN</name>
<feature type="region of interest" description="Disordered" evidence="1">
    <location>
        <begin position="1"/>
        <end position="23"/>
    </location>
</feature>
<evidence type="ECO:0000256" key="1">
    <source>
        <dbReference type="SAM" id="MobiDB-lite"/>
    </source>
</evidence>
<dbReference type="EMBL" id="FNYV01000007">
    <property type="protein sequence ID" value="SEJ73804.1"/>
    <property type="molecule type" value="Genomic_DNA"/>
</dbReference>